<evidence type="ECO:0000256" key="1">
    <source>
        <dbReference type="ARBA" id="ARBA00004123"/>
    </source>
</evidence>
<dbReference type="GO" id="GO:0046872">
    <property type="term" value="F:metal ion binding"/>
    <property type="evidence" value="ECO:0007669"/>
    <property type="project" value="UniProtKB-KW"/>
</dbReference>
<accession>A0A7N6BVB3</accession>
<dbReference type="PANTHER" id="PTHR24171:SF8">
    <property type="entry name" value="BRCA1-ASSOCIATED RING DOMAIN PROTEIN 1"/>
    <property type="match status" value="1"/>
</dbReference>
<evidence type="ECO:0000256" key="8">
    <source>
        <dbReference type="ARBA" id="ARBA00022679"/>
    </source>
</evidence>
<evidence type="ECO:0000256" key="17">
    <source>
        <dbReference type="ARBA" id="ARBA00023027"/>
    </source>
</evidence>
<evidence type="ECO:0000256" key="19">
    <source>
        <dbReference type="ARBA" id="ARBA00023043"/>
    </source>
</evidence>
<dbReference type="FunFam" id="3.90.228.10:FF:000001">
    <property type="entry name" value="Poly [ADP-ribose] polymerase tankyrase-2"/>
    <property type="match status" value="1"/>
</dbReference>
<comment type="subcellular location">
    <subcellularLocation>
        <location evidence="4">Chromosome</location>
        <location evidence="4">Telomere</location>
    </subcellularLocation>
    <subcellularLocation>
        <location evidence="3">Cytoplasm</location>
    </subcellularLocation>
    <subcellularLocation>
        <location evidence="2">Golgi apparatus membrane</location>
        <topology evidence="2">Peripheral membrane protein</topology>
    </subcellularLocation>
    <subcellularLocation>
        <location evidence="1">Nucleus</location>
    </subcellularLocation>
</comment>
<evidence type="ECO:0000259" key="27">
    <source>
        <dbReference type="PROSITE" id="PS50105"/>
    </source>
</evidence>
<keyword evidence="11" id="KW-0479">Metal-binding</keyword>
<dbReference type="EC" id="2.4.2.-" evidence="25"/>
<dbReference type="GO" id="GO:0003950">
    <property type="term" value="F:NAD+ poly-ADP-ribosyltransferase activity"/>
    <property type="evidence" value="ECO:0007669"/>
    <property type="project" value="UniProtKB-UniRule"/>
</dbReference>
<protein>
    <recommendedName>
        <fullName evidence="25">Poly [ADP-ribose] polymerase</fullName>
        <shortName evidence="25">PARP</shortName>
        <ecNumber evidence="25">2.4.2.-</ecNumber>
    </recommendedName>
</protein>
<dbReference type="PROSITE" id="PS50105">
    <property type="entry name" value="SAM_DOMAIN"/>
    <property type="match status" value="1"/>
</dbReference>
<evidence type="ECO:0000256" key="6">
    <source>
        <dbReference type="ARBA" id="ARBA00022490"/>
    </source>
</evidence>
<dbReference type="InterPro" id="IPR002110">
    <property type="entry name" value="Ankyrin_rpt"/>
</dbReference>
<evidence type="ECO:0000256" key="25">
    <source>
        <dbReference type="RuleBase" id="RU362114"/>
    </source>
</evidence>
<dbReference type="SUPFAM" id="SSF48403">
    <property type="entry name" value="Ankyrin repeat"/>
    <property type="match status" value="2"/>
</dbReference>
<dbReference type="InterPro" id="IPR012317">
    <property type="entry name" value="Poly(ADP-ribose)pol_cat_dom"/>
</dbReference>
<dbReference type="CDD" id="cd01438">
    <property type="entry name" value="tankyrase_like"/>
    <property type="match status" value="1"/>
</dbReference>
<evidence type="ECO:0000256" key="18">
    <source>
        <dbReference type="ARBA" id="ARBA00023034"/>
    </source>
</evidence>
<feature type="repeat" description="ANK" evidence="24">
    <location>
        <begin position="516"/>
        <end position="548"/>
    </location>
</feature>
<evidence type="ECO:0000256" key="2">
    <source>
        <dbReference type="ARBA" id="ARBA00004395"/>
    </source>
</evidence>
<evidence type="ECO:0000256" key="24">
    <source>
        <dbReference type="PROSITE-ProRule" id="PRU00023"/>
    </source>
</evidence>
<dbReference type="Gene3D" id="1.25.40.20">
    <property type="entry name" value="Ankyrin repeat-containing domain"/>
    <property type="match status" value="5"/>
</dbReference>
<evidence type="ECO:0000256" key="23">
    <source>
        <dbReference type="ARBA" id="ARBA00033987"/>
    </source>
</evidence>
<evidence type="ECO:0000256" key="7">
    <source>
        <dbReference type="ARBA" id="ARBA00022676"/>
    </source>
</evidence>
<evidence type="ECO:0000256" key="13">
    <source>
        <dbReference type="ARBA" id="ARBA00022765"/>
    </source>
</evidence>
<keyword evidence="8 25" id="KW-0808">Transferase</keyword>
<dbReference type="FunFam" id="1.25.40.20:FF:000021">
    <property type="entry name" value="Poly [ADP-ribose] polymerase"/>
    <property type="match status" value="1"/>
</dbReference>
<dbReference type="InterPro" id="IPR001660">
    <property type="entry name" value="SAM"/>
</dbReference>
<evidence type="ECO:0000256" key="10">
    <source>
        <dbReference type="ARBA" id="ARBA00022695"/>
    </source>
</evidence>
<evidence type="ECO:0000256" key="26">
    <source>
        <dbReference type="SAM" id="MobiDB-lite"/>
    </source>
</evidence>
<name>A0A7N6BVB3_ANATE</name>
<comment type="catalytic activity">
    <reaction evidence="23">
        <text>NAD(+) + (ADP-D-ribosyl)n-acceptor = nicotinamide + (ADP-D-ribosyl)n+1-acceptor + H(+).</text>
        <dbReference type="EC" id="2.4.2.30"/>
    </reaction>
</comment>
<keyword evidence="15" id="KW-0832">Ubl conjugation</keyword>
<feature type="repeat" description="ANK" evidence="24">
    <location>
        <begin position="141"/>
        <end position="173"/>
    </location>
</feature>
<keyword evidence="7 25" id="KW-0328">Glycosyltransferase</keyword>
<dbReference type="Ensembl" id="ENSATET00000072388.2">
    <property type="protein sequence ID" value="ENSATEP00000068155.2"/>
    <property type="gene ID" value="ENSATEG00000016200.3"/>
</dbReference>
<dbReference type="Proteomes" id="UP000265040">
    <property type="component" value="Chromosome 9"/>
</dbReference>
<feature type="region of interest" description="Disordered" evidence="26">
    <location>
        <begin position="1"/>
        <end position="103"/>
    </location>
</feature>
<evidence type="ECO:0000313" key="29">
    <source>
        <dbReference type="Ensembl" id="ENSATEP00000068155.2"/>
    </source>
</evidence>
<feature type="domain" description="SAM" evidence="27">
    <location>
        <begin position="888"/>
        <end position="951"/>
    </location>
</feature>
<dbReference type="FunFam" id="1.25.40.20:FF:000024">
    <property type="entry name" value="Poly [ADP-ribose] polymerase"/>
    <property type="match status" value="1"/>
</dbReference>
<keyword evidence="14" id="KW-0862">Zinc</keyword>
<dbReference type="Gene3D" id="6.20.320.10">
    <property type="match status" value="1"/>
</dbReference>
<dbReference type="InterPro" id="IPR036770">
    <property type="entry name" value="Ankyrin_rpt-contain_sf"/>
</dbReference>
<feature type="repeat" description="ANK" evidence="24">
    <location>
        <begin position="609"/>
        <end position="641"/>
    </location>
</feature>
<evidence type="ECO:0000256" key="11">
    <source>
        <dbReference type="ARBA" id="ARBA00022723"/>
    </source>
</evidence>
<keyword evidence="20" id="KW-0472">Membrane</keyword>
<dbReference type="AlphaFoldDB" id="A0A7N6BVB3"/>
<dbReference type="CDD" id="cd09524">
    <property type="entry name" value="SAM_tankyrase1_2"/>
    <property type="match status" value="1"/>
</dbReference>
<dbReference type="GO" id="GO:0000139">
    <property type="term" value="C:Golgi membrane"/>
    <property type="evidence" value="ECO:0007669"/>
    <property type="project" value="UniProtKB-SubCell"/>
</dbReference>
<dbReference type="GO" id="GO:0000781">
    <property type="term" value="C:chromosome, telomeric region"/>
    <property type="evidence" value="ECO:0007669"/>
    <property type="project" value="UniProtKB-SubCell"/>
</dbReference>
<dbReference type="FunFam" id="1.25.40.20:FF:000345">
    <property type="entry name" value="Poly [ADP-ribose] polymerase"/>
    <property type="match status" value="1"/>
</dbReference>
<feature type="repeat" description="ANK" evidence="24">
    <location>
        <begin position="642"/>
        <end position="674"/>
    </location>
</feature>
<dbReference type="GO" id="GO:0016055">
    <property type="term" value="P:Wnt signaling pathway"/>
    <property type="evidence" value="ECO:0007669"/>
    <property type="project" value="UniProtKB-KW"/>
</dbReference>
<dbReference type="SUPFAM" id="SSF47769">
    <property type="entry name" value="SAM/Pointed domain"/>
    <property type="match status" value="1"/>
</dbReference>
<dbReference type="Pfam" id="PF13637">
    <property type="entry name" value="Ank_4"/>
    <property type="match status" value="1"/>
</dbReference>
<evidence type="ECO:0000256" key="20">
    <source>
        <dbReference type="ARBA" id="ARBA00023136"/>
    </source>
</evidence>
<keyword evidence="10" id="KW-0548">Nucleotidyltransferase</keyword>
<evidence type="ECO:0000256" key="22">
    <source>
        <dbReference type="ARBA" id="ARBA00024347"/>
    </source>
</evidence>
<dbReference type="PROSITE" id="PS50297">
    <property type="entry name" value="ANK_REP_REGION"/>
    <property type="match status" value="13"/>
</dbReference>
<dbReference type="PROSITE" id="PS51059">
    <property type="entry name" value="PARP_CATALYTIC"/>
    <property type="match status" value="1"/>
</dbReference>
<evidence type="ECO:0000256" key="12">
    <source>
        <dbReference type="ARBA" id="ARBA00022737"/>
    </source>
</evidence>
<evidence type="ECO:0000256" key="3">
    <source>
        <dbReference type="ARBA" id="ARBA00004496"/>
    </source>
</evidence>
<feature type="repeat" description="ANK" evidence="24">
    <location>
        <begin position="294"/>
        <end position="326"/>
    </location>
</feature>
<dbReference type="GO" id="GO:0005634">
    <property type="term" value="C:nucleus"/>
    <property type="evidence" value="ECO:0007669"/>
    <property type="project" value="UniProtKB-SubCell"/>
</dbReference>
<dbReference type="Pfam" id="PF12796">
    <property type="entry name" value="Ank_2"/>
    <property type="match status" value="5"/>
</dbReference>
<evidence type="ECO:0000256" key="21">
    <source>
        <dbReference type="ARBA" id="ARBA00023242"/>
    </source>
</evidence>
<feature type="repeat" description="ANK" evidence="24">
    <location>
        <begin position="483"/>
        <end position="515"/>
    </location>
</feature>
<evidence type="ECO:0000313" key="30">
    <source>
        <dbReference type="Proteomes" id="UP000265040"/>
    </source>
</evidence>
<feature type="domain" description="PARP catalytic" evidence="28">
    <location>
        <begin position="974"/>
        <end position="1179"/>
    </location>
</feature>
<sequence length="1183" mass="127371">MAVSRRSSQQQQQQTTLQSPPRNGSISGAPPASPPMALLTSAVGPPESERECSGGIDMAVASPDLPAPVLASSASSTTTTSGGGSSSVSSPGSGATSPSDGSSGIGGAFRELFEACRNGDVSRVKRLVDSVNVNAKDMAGRKSTPLHFAAGFGRKDVVEHLLQTGANVHARDDGGLIPLHNACSFGHAEVVSLLLCQGADPNARDNWNYTPLHEAAIKGKIDVCIVLLQHGADPNIRNTDGKSALDLADPSAKAVLTGEYKKDELLEAARSGNEEKLMALLTPLNVNCHASDGRKSTPLHLAAGYNRVRIVQLLLQHGADVHAKDKGGLVPLHNACSYGHFEVTELLLKHGACVNAMDLWQFTPLHEAASKNRVEVCSLLLSHGADPTLLNCHSKSAVDMAPTPELKERLTYEFKGHSLLQAAREADMAKVKKTLALEIISFKHPQTNETALHCAVASPHPKRKQVTELLLRKGANINEKNKDFMTPLHVAAERAHNDVLEVLQKHGAKVNAADTLGQTALHRAALAGHIQTCKLLLSYGADPSIVSLQGFTAAQMGNEAVQQILNENVPTRNSDVDYRFLEAAKAGDLDTVQQLCTPQNVNCRDLEGRHSTPLHFAAGYNRVAVVEYLLHHGADVHAKDKGGLVPLHNACSYGHYEVAELLVRHGASVNVADLWKFTPLHEAAAKGKYEICKLLLKHGADPSKKNRDGNMPLDMVKDGDTDIQDLLRGDAALLDAAKKGCLARVQKLCSPENINCRDTQGRNSTPLHLAAGYNNLEVAEYLLEHGADVNAQDKGGLIPLHNAASYGADDIRALLMDAMPPDALPSCFKPQATVVSASVISPASTPSCLSAASSIDNLAGPLTELAAAAVAVAAGTSGVADGATGAERKEGESNQFLKSLGLEHLRDIFEREQITLDVLADMGHEELKEIGINAYGHRHKLIKGVERMLGGQQGANPYLTFHCANQGTILIDLAPDDKEYQSVEEEMQSTIREHRDGGNAGGVFSRYNIIKIQKVVNKKLRERYTHRQKEIADENHNHHNERMLFHGSPFINAIIHKGFDERHAYIGGMFGAGIYFAENSSKSNQYVYGIGGGTGCPTHKDRSCYLCHRQMLFCRVTLGKSFLQFSAMKMAHAPPGHHSVIGRPSVNGLAYAEYVIYRGEQAYPEYLITYQILKPESGLDTLD</sequence>
<dbReference type="SMART" id="SM00248">
    <property type="entry name" value="ANK"/>
    <property type="match status" value="16"/>
</dbReference>
<comment type="similarity">
    <text evidence="22">Belongs to the ARTD/PARP family.</text>
</comment>
<keyword evidence="13" id="KW-0013">ADP-ribosylation</keyword>
<proteinExistence type="inferred from homology"/>
<keyword evidence="19 24" id="KW-0040">ANK repeat</keyword>
<reference evidence="29" key="2">
    <citation type="submission" date="2025-08" db="UniProtKB">
        <authorList>
            <consortium name="Ensembl"/>
        </authorList>
    </citation>
    <scope>IDENTIFICATION</scope>
</reference>
<keyword evidence="17 25" id="KW-0520">NAD</keyword>
<evidence type="ECO:0000256" key="9">
    <source>
        <dbReference type="ARBA" id="ARBA00022687"/>
    </source>
</evidence>
<evidence type="ECO:0000259" key="28">
    <source>
        <dbReference type="PROSITE" id="PS51059"/>
    </source>
</evidence>
<dbReference type="InterPro" id="IPR013761">
    <property type="entry name" value="SAM/pointed_sf"/>
</dbReference>
<dbReference type="Pfam" id="PF00644">
    <property type="entry name" value="PARP"/>
    <property type="match status" value="1"/>
</dbReference>
<dbReference type="PRINTS" id="PR01415">
    <property type="entry name" value="ANKYRIN"/>
</dbReference>
<dbReference type="SMART" id="SM00454">
    <property type="entry name" value="SAM"/>
    <property type="match status" value="1"/>
</dbReference>
<feature type="compositionally biased region" description="Low complexity" evidence="26">
    <location>
        <begin position="61"/>
        <end position="102"/>
    </location>
</feature>
<reference evidence="29" key="3">
    <citation type="submission" date="2025-09" db="UniProtKB">
        <authorList>
            <consortium name="Ensembl"/>
        </authorList>
    </citation>
    <scope>IDENTIFICATION</scope>
</reference>
<feature type="repeat" description="ANK" evidence="24">
    <location>
        <begin position="447"/>
        <end position="482"/>
    </location>
</feature>
<dbReference type="Gene3D" id="3.90.228.10">
    <property type="match status" value="1"/>
</dbReference>
<evidence type="ECO:0000256" key="4">
    <source>
        <dbReference type="ARBA" id="ARBA00004574"/>
    </source>
</evidence>
<organism evidence="29 30">
    <name type="scientific">Anabas testudineus</name>
    <name type="common">Climbing perch</name>
    <name type="synonym">Anthias testudineus</name>
    <dbReference type="NCBI Taxonomy" id="64144"/>
    <lineage>
        <taxon>Eukaryota</taxon>
        <taxon>Metazoa</taxon>
        <taxon>Chordata</taxon>
        <taxon>Craniata</taxon>
        <taxon>Vertebrata</taxon>
        <taxon>Euteleostomi</taxon>
        <taxon>Actinopterygii</taxon>
        <taxon>Neopterygii</taxon>
        <taxon>Teleostei</taxon>
        <taxon>Neoteleostei</taxon>
        <taxon>Acanthomorphata</taxon>
        <taxon>Anabantaria</taxon>
        <taxon>Anabantiformes</taxon>
        <taxon>Anabantoidei</taxon>
        <taxon>Anabantidae</taxon>
        <taxon>Anabas</taxon>
    </lineage>
</organism>
<dbReference type="Pfam" id="PF07647">
    <property type="entry name" value="SAM_2"/>
    <property type="match status" value="1"/>
</dbReference>
<feature type="repeat" description="ANK" evidence="24">
    <location>
        <begin position="360"/>
        <end position="392"/>
    </location>
</feature>
<keyword evidence="6" id="KW-0963">Cytoplasm</keyword>
<feature type="repeat" description="ANK" evidence="24">
    <location>
        <begin position="762"/>
        <end position="794"/>
    </location>
</feature>
<keyword evidence="21" id="KW-0539">Nucleus</keyword>
<dbReference type="PANTHER" id="PTHR24171">
    <property type="entry name" value="ANKYRIN REPEAT DOMAIN-CONTAINING PROTEIN 39-RELATED"/>
    <property type="match status" value="1"/>
</dbReference>
<feature type="repeat" description="ANK" evidence="24">
    <location>
        <begin position="174"/>
        <end position="206"/>
    </location>
</feature>
<keyword evidence="18" id="KW-0333">Golgi apparatus</keyword>
<dbReference type="PROSITE" id="PS50088">
    <property type="entry name" value="ANK_REPEAT"/>
    <property type="match status" value="13"/>
</dbReference>
<reference evidence="29" key="1">
    <citation type="submission" date="2021-04" db="EMBL/GenBank/DDBJ databases">
        <authorList>
            <consortium name="Wellcome Sanger Institute Data Sharing"/>
        </authorList>
    </citation>
    <scope>NUCLEOTIDE SEQUENCE [LARGE SCALE GENOMIC DNA]</scope>
</reference>
<dbReference type="GO" id="GO:0016779">
    <property type="term" value="F:nucleotidyltransferase activity"/>
    <property type="evidence" value="ECO:0007669"/>
    <property type="project" value="UniProtKB-KW"/>
</dbReference>
<dbReference type="FunFam" id="1.25.40.20:FF:000009">
    <property type="entry name" value="Poly [ADP-ribose] polymerase"/>
    <property type="match status" value="1"/>
</dbReference>
<keyword evidence="12" id="KW-0677">Repeat</keyword>
<evidence type="ECO:0000256" key="15">
    <source>
        <dbReference type="ARBA" id="ARBA00022843"/>
    </source>
</evidence>
<dbReference type="FunFam" id="1.10.150.50:FF:000012">
    <property type="entry name" value="Poly [ADP-ribose] polymerase"/>
    <property type="match status" value="1"/>
</dbReference>
<keyword evidence="16" id="KW-0779">Telomere</keyword>
<dbReference type="Pfam" id="PF00023">
    <property type="entry name" value="Ank"/>
    <property type="match status" value="2"/>
</dbReference>
<feature type="compositionally biased region" description="Low complexity" evidence="26">
    <location>
        <begin position="1"/>
        <end position="42"/>
    </location>
</feature>
<keyword evidence="30" id="KW-1185">Reference proteome</keyword>
<evidence type="ECO:0000256" key="5">
    <source>
        <dbReference type="ARBA" id="ARBA00022454"/>
    </source>
</evidence>
<keyword evidence="5" id="KW-0158">Chromosome</keyword>
<feature type="repeat" description="ANK" evidence="24">
    <location>
        <begin position="327"/>
        <end position="359"/>
    </location>
</feature>
<feature type="repeat" description="ANK" evidence="24">
    <location>
        <begin position="207"/>
        <end position="239"/>
    </location>
</feature>
<dbReference type="SUPFAM" id="SSF56399">
    <property type="entry name" value="ADP-ribosylation"/>
    <property type="match status" value="1"/>
</dbReference>
<dbReference type="GeneTree" id="ENSGT00940000156161"/>
<feature type="repeat" description="ANK" evidence="24">
    <location>
        <begin position="675"/>
        <end position="707"/>
    </location>
</feature>
<keyword evidence="9" id="KW-0879">Wnt signaling pathway</keyword>
<evidence type="ECO:0000256" key="14">
    <source>
        <dbReference type="ARBA" id="ARBA00022833"/>
    </source>
</evidence>
<evidence type="ECO:0000256" key="16">
    <source>
        <dbReference type="ARBA" id="ARBA00022895"/>
    </source>
</evidence>
<dbReference type="FunFam" id="1.25.40.20:FF:000010">
    <property type="entry name" value="Poly [ADP-ribose] polymerase"/>
    <property type="match status" value="1"/>
</dbReference>
<dbReference type="Gene3D" id="1.10.150.50">
    <property type="entry name" value="Transcription Factor, Ets-1"/>
    <property type="match status" value="1"/>
</dbReference>